<dbReference type="InterPro" id="IPR056002">
    <property type="entry name" value="DUF7580"/>
</dbReference>
<dbReference type="PANTHER" id="PTHR35186:SF4">
    <property type="entry name" value="PRION-INHIBITION AND PROPAGATION HELO DOMAIN-CONTAINING PROTEIN"/>
    <property type="match status" value="1"/>
</dbReference>
<comment type="caution">
    <text evidence="2">The sequence shown here is derived from an EMBL/GenBank/DDBJ whole genome shotgun (WGS) entry which is preliminary data.</text>
</comment>
<sequence>MSGIEIAGIALAVFTVVSNGISHFVQGVKTIKYWRRYRIKLQGYAANMETQRVFYLDTLEGLLDGIVESDKDLAEMMAKPGALGWQSENYDKRLRQRLGRSYDVYLRTVREMYENLDSLCGQLGLSSTGEVLWNEYSIVDREMQRLKITVSKNVHQRLIADIDTANKNIREITRQSSYLEPIRETRRMNDLNRHWNRHLKLIRDHAASLYRVFVSGTNWKCRCKSRHAVSLRLKSHPTLLEEISLTADNRLKFRILLSNILPSKSLPGTLQWQEIETRSSTSMRHPMKSTASLIQMYRDANLNVASSTKTATLTSCQLPDSSISSATAIKNLCNEVWRDTHSSEMMGFLFDEENHEQNHEHYLYRVDTLPVYNSQSRSLHDVLSETRENSPLGTLLKRERLELAIILTSSVLHLEGTWWLNSQWSSHDIHFHRRLGEEPTPLTHPYLSWRQCAVADKSSTSTRKSTIGSGTIRNESLFALGLTLIELCFGKPFSALRRPEDGDLLDEATNKNCAFRLLAFVYDEMDGVYGDVVRRCLFQAFDVRVLNFNIEEVQNRVLEDIVVPLVENLKISKGDSGTR</sequence>
<protein>
    <recommendedName>
        <fullName evidence="1">DUF7580 domain-containing protein</fullName>
    </recommendedName>
</protein>
<dbReference type="Proteomes" id="UP000664521">
    <property type="component" value="Unassembled WGS sequence"/>
</dbReference>
<accession>A0A8H3J443</accession>
<gene>
    <name evidence="2" type="ORF">HETSPECPRED_002384</name>
</gene>
<dbReference type="EMBL" id="CAJPDS010000151">
    <property type="protein sequence ID" value="CAF9940335.1"/>
    <property type="molecule type" value="Genomic_DNA"/>
</dbReference>
<evidence type="ECO:0000259" key="1">
    <source>
        <dbReference type="Pfam" id="PF24476"/>
    </source>
</evidence>
<reference evidence="2" key="1">
    <citation type="submission" date="2021-03" db="EMBL/GenBank/DDBJ databases">
        <authorList>
            <person name="Tagirdzhanova G."/>
        </authorList>
    </citation>
    <scope>NUCLEOTIDE SEQUENCE</scope>
</reference>
<feature type="domain" description="DUF7580" evidence="1">
    <location>
        <begin position="199"/>
        <end position="570"/>
    </location>
</feature>
<proteinExistence type="predicted"/>
<dbReference type="AlphaFoldDB" id="A0A8H3J443"/>
<evidence type="ECO:0000313" key="2">
    <source>
        <dbReference type="EMBL" id="CAF9940335.1"/>
    </source>
</evidence>
<organism evidence="2 3">
    <name type="scientific">Heterodermia speciosa</name>
    <dbReference type="NCBI Taxonomy" id="116794"/>
    <lineage>
        <taxon>Eukaryota</taxon>
        <taxon>Fungi</taxon>
        <taxon>Dikarya</taxon>
        <taxon>Ascomycota</taxon>
        <taxon>Pezizomycotina</taxon>
        <taxon>Lecanoromycetes</taxon>
        <taxon>OSLEUM clade</taxon>
        <taxon>Lecanoromycetidae</taxon>
        <taxon>Caliciales</taxon>
        <taxon>Physciaceae</taxon>
        <taxon>Heterodermia</taxon>
    </lineage>
</organism>
<keyword evidence="3" id="KW-1185">Reference proteome</keyword>
<dbReference type="Pfam" id="PF24476">
    <property type="entry name" value="DUF7580"/>
    <property type="match status" value="1"/>
</dbReference>
<name>A0A8H3J443_9LECA</name>
<dbReference type="PANTHER" id="PTHR35186">
    <property type="entry name" value="ANK_REP_REGION DOMAIN-CONTAINING PROTEIN"/>
    <property type="match status" value="1"/>
</dbReference>
<dbReference type="OrthoDB" id="3565018at2759"/>
<evidence type="ECO:0000313" key="3">
    <source>
        <dbReference type="Proteomes" id="UP000664521"/>
    </source>
</evidence>